<dbReference type="Pfam" id="PF01546">
    <property type="entry name" value="Peptidase_M20"/>
    <property type="match status" value="1"/>
</dbReference>
<feature type="domain" description="Peptidase M20 dimerisation" evidence="3">
    <location>
        <begin position="194"/>
        <end position="287"/>
    </location>
</feature>
<evidence type="ECO:0000313" key="4">
    <source>
        <dbReference type="EMBL" id="OIJ28132.1"/>
    </source>
</evidence>
<sequence length="408" mass="42491">MVSSNALEAQIIASAEALAPDLVELRRSIHAEPELGLHLPATQRRVLEALSGLDLEISEGRSLSSVTAVLRGEKPGPTVLLRADMDALPITEAVEVPYRSTNGAMHACGHDLHVAGLVGAARLLAEHRSELAGNVILMFQPGEEGHGGARLMIDEGVLDAAGGRPVAAYAIHVGNAPRGIFLTRPGTVTASSTHLTIDLEGHGGHGSRPHETLDPVPIAAEIVLALQSYTARRFDSFDPVVISVTNLTAGTGADNVIPGSAQLTGTVRTVDPNTLSRIEEELPRLVEGIAAAHGLVATVALDTGYPSVVNDEATALRALETLRHAFGPRVVEVPRPTMGAEDFSYVSQQVPTAMILLGAAPTDEAAPNHSPDAAFDDSVLGDQAAALALLALDALTVSSRDGSETEHP</sequence>
<dbReference type="GO" id="GO:0046872">
    <property type="term" value="F:metal ion binding"/>
    <property type="evidence" value="ECO:0007669"/>
    <property type="project" value="UniProtKB-KW"/>
</dbReference>
<dbReference type="STRING" id="1844.UG56_003470"/>
<dbReference type="GO" id="GO:0050118">
    <property type="term" value="F:N-acetyldiaminopimelate deacetylase activity"/>
    <property type="evidence" value="ECO:0007669"/>
    <property type="project" value="UniProtKB-ARBA"/>
</dbReference>
<feature type="binding site" evidence="2">
    <location>
        <position position="369"/>
    </location>
    <ligand>
        <name>Mn(2+)</name>
        <dbReference type="ChEBI" id="CHEBI:29035"/>
        <label>2</label>
    </ligand>
</feature>
<dbReference type="InterPro" id="IPR017439">
    <property type="entry name" value="Amidohydrolase"/>
</dbReference>
<evidence type="ECO:0000259" key="3">
    <source>
        <dbReference type="Pfam" id="PF07687"/>
    </source>
</evidence>
<dbReference type="Gene3D" id="3.40.630.10">
    <property type="entry name" value="Zn peptidases"/>
    <property type="match status" value="1"/>
</dbReference>
<evidence type="ECO:0000256" key="2">
    <source>
        <dbReference type="PIRSR" id="PIRSR005962-1"/>
    </source>
</evidence>
<dbReference type="FunFam" id="3.30.70.360:FF:000001">
    <property type="entry name" value="N-acetyldiaminopimelate deacetylase"/>
    <property type="match status" value="1"/>
</dbReference>
<dbReference type="InterPro" id="IPR036264">
    <property type="entry name" value="Bact_exopeptidase_dim_dom"/>
</dbReference>
<reference evidence="4" key="1">
    <citation type="submission" date="2016-10" db="EMBL/GenBank/DDBJ databases">
        <title>Draft Genome Sequence of Nocardioides luteus Strain BAFB, an Alkane-Degrading Bacterium Isolated from JP-7 Polluted Soil.</title>
        <authorList>
            <person name="Brown L."/>
            <person name="Ruiz O.N."/>
            <person name="Gunasekera T."/>
        </authorList>
    </citation>
    <scope>NUCLEOTIDE SEQUENCE [LARGE SCALE GENOMIC DNA]</scope>
    <source>
        <strain evidence="4">BAFB</strain>
    </source>
</reference>
<dbReference type="PANTHER" id="PTHR11014:SF63">
    <property type="entry name" value="METALLOPEPTIDASE, PUTATIVE (AFU_ORTHOLOGUE AFUA_6G09600)-RELATED"/>
    <property type="match status" value="1"/>
</dbReference>
<feature type="binding site" evidence="2">
    <location>
        <position position="172"/>
    </location>
    <ligand>
        <name>Mn(2+)</name>
        <dbReference type="ChEBI" id="CHEBI:29035"/>
        <label>2</label>
    </ligand>
</feature>
<dbReference type="Pfam" id="PF07687">
    <property type="entry name" value="M20_dimer"/>
    <property type="match status" value="1"/>
</dbReference>
<dbReference type="OrthoDB" id="9777385at2"/>
<comment type="cofactor">
    <cofactor evidence="2">
        <name>Mn(2+)</name>
        <dbReference type="ChEBI" id="CHEBI:29035"/>
    </cofactor>
    <text evidence="2">The Mn(2+) ion enhances activity.</text>
</comment>
<comment type="caution">
    <text evidence="4">The sequence shown here is derived from an EMBL/GenBank/DDBJ whole genome shotgun (WGS) entry which is preliminary data.</text>
</comment>
<dbReference type="NCBIfam" id="TIGR01891">
    <property type="entry name" value="amidohydrolases"/>
    <property type="match status" value="1"/>
</dbReference>
<keyword evidence="5" id="KW-1185">Reference proteome</keyword>
<dbReference type="PANTHER" id="PTHR11014">
    <property type="entry name" value="PEPTIDASE M20 FAMILY MEMBER"/>
    <property type="match status" value="1"/>
</dbReference>
<feature type="binding site" evidence="2">
    <location>
        <position position="110"/>
    </location>
    <ligand>
        <name>Mn(2+)</name>
        <dbReference type="ChEBI" id="CHEBI:29035"/>
        <label>2</label>
    </ligand>
</feature>
<keyword evidence="2" id="KW-0479">Metal-binding</keyword>
<feature type="binding site" evidence="2">
    <location>
        <position position="108"/>
    </location>
    <ligand>
        <name>Mn(2+)</name>
        <dbReference type="ChEBI" id="CHEBI:29035"/>
        <label>2</label>
    </ligand>
</feature>
<gene>
    <name evidence="4" type="ORF">UG56_003470</name>
</gene>
<proteinExistence type="predicted"/>
<keyword evidence="1" id="KW-0378">Hydrolase</keyword>
<dbReference type="InterPro" id="IPR002933">
    <property type="entry name" value="Peptidase_M20"/>
</dbReference>
<dbReference type="SUPFAM" id="SSF55031">
    <property type="entry name" value="Bacterial exopeptidase dimerisation domain"/>
    <property type="match status" value="1"/>
</dbReference>
<dbReference type="SUPFAM" id="SSF53187">
    <property type="entry name" value="Zn-dependent exopeptidases"/>
    <property type="match status" value="1"/>
</dbReference>
<accession>A0A1J4N9C3</accession>
<dbReference type="InterPro" id="IPR011650">
    <property type="entry name" value="Peptidase_M20_dimer"/>
</dbReference>
<dbReference type="Proteomes" id="UP000033772">
    <property type="component" value="Unassembled WGS sequence"/>
</dbReference>
<dbReference type="PIRSF" id="PIRSF005962">
    <property type="entry name" value="Pept_M20D_amidohydro"/>
    <property type="match status" value="1"/>
</dbReference>
<protein>
    <submittedName>
        <fullName evidence="4">Amidohydrolase</fullName>
    </submittedName>
</protein>
<name>A0A1J4N9C3_9ACTN</name>
<keyword evidence="2" id="KW-0464">Manganese</keyword>
<dbReference type="GO" id="GO:0019877">
    <property type="term" value="P:diaminopimelate biosynthetic process"/>
    <property type="evidence" value="ECO:0007669"/>
    <property type="project" value="UniProtKB-ARBA"/>
</dbReference>
<dbReference type="RefSeq" id="WP_045550440.1">
    <property type="nucleotide sequence ID" value="NZ_JZDQ02000004.1"/>
</dbReference>
<evidence type="ECO:0000313" key="5">
    <source>
        <dbReference type="Proteomes" id="UP000033772"/>
    </source>
</evidence>
<organism evidence="4 5">
    <name type="scientific">Nocardioides luteus</name>
    <dbReference type="NCBI Taxonomy" id="1844"/>
    <lineage>
        <taxon>Bacteria</taxon>
        <taxon>Bacillati</taxon>
        <taxon>Actinomycetota</taxon>
        <taxon>Actinomycetes</taxon>
        <taxon>Propionibacteriales</taxon>
        <taxon>Nocardioidaceae</taxon>
        <taxon>Nocardioides</taxon>
    </lineage>
</organism>
<evidence type="ECO:0000256" key="1">
    <source>
        <dbReference type="ARBA" id="ARBA00022801"/>
    </source>
</evidence>
<dbReference type="AlphaFoldDB" id="A0A1J4N9C3"/>
<dbReference type="CDD" id="cd03886">
    <property type="entry name" value="M20_Acy1"/>
    <property type="match status" value="1"/>
</dbReference>
<dbReference type="Gene3D" id="3.30.70.360">
    <property type="match status" value="1"/>
</dbReference>
<dbReference type="EMBL" id="JZDQ02000004">
    <property type="protein sequence ID" value="OIJ28132.1"/>
    <property type="molecule type" value="Genomic_DNA"/>
</dbReference>
<feature type="binding site" evidence="2">
    <location>
        <position position="144"/>
    </location>
    <ligand>
        <name>Mn(2+)</name>
        <dbReference type="ChEBI" id="CHEBI:29035"/>
        <label>2</label>
    </ligand>
</feature>